<dbReference type="OrthoDB" id="5590282at2759"/>
<keyword evidence="1" id="KW-0132">Cell division</keyword>
<dbReference type="InterPro" id="IPR004367">
    <property type="entry name" value="Cyclin_C-dom"/>
</dbReference>
<dbReference type="SMART" id="SM00385">
    <property type="entry name" value="CYCLIN"/>
    <property type="match status" value="2"/>
</dbReference>
<dbReference type="InterPro" id="IPR013763">
    <property type="entry name" value="Cyclin-like_dom"/>
</dbReference>
<comment type="similarity">
    <text evidence="4">Belongs to the cyclin family.</text>
</comment>
<dbReference type="GO" id="GO:0051301">
    <property type="term" value="P:cell division"/>
    <property type="evidence" value="ECO:0007669"/>
    <property type="project" value="UniProtKB-KW"/>
</dbReference>
<keyword evidence="3" id="KW-0131">Cell cycle</keyword>
<dbReference type="InterPro" id="IPR046965">
    <property type="entry name" value="Cyclin_A/B-like"/>
</dbReference>
<feature type="domain" description="Cyclin-like" evidence="6">
    <location>
        <begin position="267"/>
        <end position="353"/>
    </location>
</feature>
<feature type="region of interest" description="Disordered" evidence="5">
    <location>
        <begin position="1"/>
        <end position="21"/>
    </location>
</feature>
<dbReference type="Pfam" id="PF00134">
    <property type="entry name" value="Cyclin_N"/>
    <property type="match status" value="1"/>
</dbReference>
<evidence type="ECO:0000256" key="1">
    <source>
        <dbReference type="ARBA" id="ARBA00022618"/>
    </source>
</evidence>
<proteinExistence type="inferred from homology"/>
<keyword evidence="9" id="KW-1185">Reference proteome</keyword>
<dbReference type="CDD" id="cd20509">
    <property type="entry name" value="CYCLIN_CCNB1-like_rpt2"/>
    <property type="match status" value="1"/>
</dbReference>
<dbReference type="EMBL" id="OC915298">
    <property type="protein sequence ID" value="CAD7639764.1"/>
    <property type="molecule type" value="Genomic_DNA"/>
</dbReference>
<dbReference type="EMBL" id="CAJPVJ010000473">
    <property type="protein sequence ID" value="CAG2162596.1"/>
    <property type="molecule type" value="Genomic_DNA"/>
</dbReference>
<evidence type="ECO:0000256" key="2">
    <source>
        <dbReference type="ARBA" id="ARBA00023127"/>
    </source>
</evidence>
<dbReference type="GO" id="GO:0044772">
    <property type="term" value="P:mitotic cell cycle phase transition"/>
    <property type="evidence" value="ECO:0007669"/>
    <property type="project" value="InterPro"/>
</dbReference>
<keyword evidence="2 4" id="KW-0195">Cyclin</keyword>
<evidence type="ECO:0008006" key="10">
    <source>
        <dbReference type="Google" id="ProtNLM"/>
    </source>
</evidence>
<dbReference type="Pfam" id="PF02984">
    <property type="entry name" value="Cyclin_C"/>
    <property type="match status" value="1"/>
</dbReference>
<dbReference type="GO" id="GO:0016538">
    <property type="term" value="F:cyclin-dependent protein serine/threonine kinase regulator activity"/>
    <property type="evidence" value="ECO:0007669"/>
    <property type="project" value="InterPro"/>
</dbReference>
<evidence type="ECO:0000256" key="5">
    <source>
        <dbReference type="SAM" id="MobiDB-lite"/>
    </source>
</evidence>
<evidence type="ECO:0000256" key="4">
    <source>
        <dbReference type="RuleBase" id="RU000383"/>
    </source>
</evidence>
<dbReference type="PIRSF" id="PIRSF001771">
    <property type="entry name" value="Cyclin_A_B_D_E"/>
    <property type="match status" value="1"/>
</dbReference>
<dbReference type="InterPro" id="IPR006671">
    <property type="entry name" value="Cyclin_N"/>
</dbReference>
<feature type="compositionally biased region" description="Polar residues" evidence="5">
    <location>
        <begin position="1"/>
        <end position="15"/>
    </location>
</feature>
<protein>
    <recommendedName>
        <fullName evidence="10">Cyclin B</fullName>
    </recommendedName>
</protein>
<evidence type="ECO:0000259" key="7">
    <source>
        <dbReference type="SMART" id="SM01332"/>
    </source>
</evidence>
<name>A0A7R9LFA0_9ACAR</name>
<dbReference type="FunFam" id="1.10.472.10:FF:000001">
    <property type="entry name" value="G2/mitotic-specific cyclin"/>
    <property type="match status" value="1"/>
</dbReference>
<dbReference type="SUPFAM" id="SSF47954">
    <property type="entry name" value="Cyclin-like"/>
    <property type="match status" value="2"/>
</dbReference>
<dbReference type="PROSITE" id="PS00292">
    <property type="entry name" value="CYCLINS"/>
    <property type="match status" value="1"/>
</dbReference>
<dbReference type="CDD" id="cd20507">
    <property type="entry name" value="CYCLIN_CCNB1-like_rpt1"/>
    <property type="match status" value="1"/>
</dbReference>
<dbReference type="InterPro" id="IPR039361">
    <property type="entry name" value="Cyclin"/>
</dbReference>
<evidence type="ECO:0000313" key="9">
    <source>
        <dbReference type="Proteomes" id="UP000728032"/>
    </source>
</evidence>
<dbReference type="InterPro" id="IPR048258">
    <property type="entry name" value="Cyclins_cyclin-box"/>
</dbReference>
<evidence type="ECO:0000313" key="8">
    <source>
        <dbReference type="EMBL" id="CAD7639764.1"/>
    </source>
</evidence>
<sequence>MSSHNGLGQRRSNIPANRGRLPLAVSMRQNRVLADTTGRALHNAVKAVATRSTRLKATRGVNDENAEATTSRVPITSKIPIDALKKKIKLKAEPKVEVKAPEELAFSSQMIPDNVEDIDVNDGNNVFLTPDYVYEIYGYLRQLESEQSIGCNFLSVQKEMTPRMRSVLIDWLINVHHQFRLLPETLYLGISIMDRFFQKEVISKDKIQLVGVTAFFIASKFEEIYPPDIKDFVMICDKLYHKRDIIKMELAILKALNFELGRPLPLHFLRRNSKAGHADSRIHSLAKYLMELTLVEYECAHWKPSLLAAVSLYVTLRVLADSDDSSPKWTPTLEYYSNYNESQLMAGASLVCKIILKSERSKFQNCRQKYSSAKLMEISRIPQLKAPVIDEIAALHP</sequence>
<gene>
    <name evidence="8" type="ORF">ONB1V03_LOCUS2188</name>
</gene>
<dbReference type="Gene3D" id="1.10.472.10">
    <property type="entry name" value="Cyclin-like"/>
    <property type="match status" value="2"/>
</dbReference>
<organism evidence="8">
    <name type="scientific">Oppiella nova</name>
    <dbReference type="NCBI Taxonomy" id="334625"/>
    <lineage>
        <taxon>Eukaryota</taxon>
        <taxon>Metazoa</taxon>
        <taxon>Ecdysozoa</taxon>
        <taxon>Arthropoda</taxon>
        <taxon>Chelicerata</taxon>
        <taxon>Arachnida</taxon>
        <taxon>Acari</taxon>
        <taxon>Acariformes</taxon>
        <taxon>Sarcoptiformes</taxon>
        <taxon>Oribatida</taxon>
        <taxon>Brachypylina</taxon>
        <taxon>Oppioidea</taxon>
        <taxon>Oppiidae</taxon>
        <taxon>Oppiella</taxon>
    </lineage>
</organism>
<dbReference type="InterPro" id="IPR036915">
    <property type="entry name" value="Cyclin-like_sf"/>
</dbReference>
<feature type="domain" description="Cyclin C-terminal" evidence="7">
    <location>
        <begin position="263"/>
        <end position="384"/>
    </location>
</feature>
<dbReference type="SMART" id="SM01332">
    <property type="entry name" value="Cyclin_C"/>
    <property type="match status" value="1"/>
</dbReference>
<dbReference type="AlphaFoldDB" id="A0A7R9LFA0"/>
<evidence type="ECO:0000256" key="3">
    <source>
        <dbReference type="ARBA" id="ARBA00023306"/>
    </source>
</evidence>
<dbReference type="Proteomes" id="UP000728032">
    <property type="component" value="Unassembled WGS sequence"/>
</dbReference>
<feature type="domain" description="Cyclin-like" evidence="6">
    <location>
        <begin position="170"/>
        <end position="254"/>
    </location>
</feature>
<evidence type="ECO:0000259" key="6">
    <source>
        <dbReference type="SMART" id="SM00385"/>
    </source>
</evidence>
<dbReference type="PANTHER" id="PTHR10177">
    <property type="entry name" value="CYCLINS"/>
    <property type="match status" value="1"/>
</dbReference>
<reference evidence="8" key="1">
    <citation type="submission" date="2020-11" db="EMBL/GenBank/DDBJ databases">
        <authorList>
            <person name="Tran Van P."/>
        </authorList>
    </citation>
    <scope>NUCLEOTIDE SEQUENCE</scope>
</reference>
<accession>A0A7R9LFA0</accession>